<evidence type="ECO:0000313" key="3">
    <source>
        <dbReference type="Proteomes" id="UP000789508"/>
    </source>
</evidence>
<feature type="region of interest" description="Disordered" evidence="1">
    <location>
        <begin position="1"/>
        <end position="57"/>
    </location>
</feature>
<name>A0A9N9I553_9GLOM</name>
<feature type="non-terminal residue" evidence="2">
    <location>
        <position position="173"/>
    </location>
</feature>
<feature type="compositionally biased region" description="Basic and acidic residues" evidence="1">
    <location>
        <begin position="15"/>
        <end position="46"/>
    </location>
</feature>
<evidence type="ECO:0000256" key="1">
    <source>
        <dbReference type="SAM" id="MobiDB-lite"/>
    </source>
</evidence>
<evidence type="ECO:0000313" key="2">
    <source>
        <dbReference type="EMBL" id="CAG8720810.1"/>
    </source>
</evidence>
<comment type="caution">
    <text evidence="2">The sequence shown here is derived from an EMBL/GenBank/DDBJ whole genome shotgun (WGS) entry which is preliminary data.</text>
</comment>
<feature type="compositionally biased region" description="Polar residues" evidence="1">
    <location>
        <begin position="1"/>
        <end position="12"/>
    </location>
</feature>
<accession>A0A9N9I553</accession>
<dbReference type="EMBL" id="CAJVPS010026158">
    <property type="protein sequence ID" value="CAG8720810.1"/>
    <property type="molecule type" value="Genomic_DNA"/>
</dbReference>
<dbReference type="Proteomes" id="UP000789508">
    <property type="component" value="Unassembled WGS sequence"/>
</dbReference>
<protein>
    <submittedName>
        <fullName evidence="2">530_t:CDS:1</fullName>
    </submittedName>
</protein>
<gene>
    <name evidence="2" type="ORF">ALEPTO_LOCUS12257</name>
</gene>
<proteinExistence type="predicted"/>
<dbReference type="AlphaFoldDB" id="A0A9N9I553"/>
<sequence>MVQTRRQIQNIKKTGINDKSEEQRGREAGHDFGGSDRRVKKLKVDMTDATSPNSEKQEVSLDKNITIAADNIAHLEFSSSPNSVAVGSETRQHIVKGGIDGNNDKIDGNNNVSTNSRGGFIVDASTESSGFGVNSNSSDGGFIMKQNTSYTNPFQTGTVSKYFAGSTKTASSL</sequence>
<organism evidence="2 3">
    <name type="scientific">Ambispora leptoticha</name>
    <dbReference type="NCBI Taxonomy" id="144679"/>
    <lineage>
        <taxon>Eukaryota</taxon>
        <taxon>Fungi</taxon>
        <taxon>Fungi incertae sedis</taxon>
        <taxon>Mucoromycota</taxon>
        <taxon>Glomeromycotina</taxon>
        <taxon>Glomeromycetes</taxon>
        <taxon>Archaeosporales</taxon>
        <taxon>Ambisporaceae</taxon>
        <taxon>Ambispora</taxon>
    </lineage>
</organism>
<keyword evidence="3" id="KW-1185">Reference proteome</keyword>
<reference evidence="2" key="1">
    <citation type="submission" date="2021-06" db="EMBL/GenBank/DDBJ databases">
        <authorList>
            <person name="Kallberg Y."/>
            <person name="Tangrot J."/>
            <person name="Rosling A."/>
        </authorList>
    </citation>
    <scope>NUCLEOTIDE SEQUENCE</scope>
    <source>
        <strain evidence="2">FL130A</strain>
    </source>
</reference>